<reference evidence="8" key="1">
    <citation type="submission" date="2023-07" db="EMBL/GenBank/DDBJ databases">
        <title>A draft genome of Kazachstania heterogenica Y-27499.</title>
        <authorList>
            <person name="Donic C."/>
            <person name="Kralova J.S."/>
            <person name="Fidel L."/>
            <person name="Ben-Dor S."/>
            <person name="Jung S."/>
        </authorList>
    </citation>
    <scope>NUCLEOTIDE SEQUENCE [LARGE SCALE GENOMIC DNA]</scope>
    <source>
        <strain evidence="8">Y27499</strain>
    </source>
</reference>
<keyword evidence="3 6" id="KW-0375">Hydrogen ion transport</keyword>
<keyword evidence="2 6" id="KW-0813">Transport</keyword>
<dbReference type="FunFam" id="3.30.70.100:FF:000002">
    <property type="entry name" value="V-type proton ATPase subunit C"/>
    <property type="match status" value="1"/>
</dbReference>
<dbReference type="SUPFAM" id="SSF118203">
    <property type="entry name" value="Vacuolar ATP synthase subunit C"/>
    <property type="match status" value="1"/>
</dbReference>
<dbReference type="PANTHER" id="PTHR10137:SF0">
    <property type="entry name" value="V-TYPE PROTON ATPASE SUBUNIT C"/>
    <property type="match status" value="1"/>
</dbReference>
<dbReference type="Proteomes" id="UP001306508">
    <property type="component" value="Unassembled WGS sequence"/>
</dbReference>
<dbReference type="GO" id="GO:0000221">
    <property type="term" value="C:vacuolar proton-transporting V-type ATPase, V1 domain"/>
    <property type="evidence" value="ECO:0007669"/>
    <property type="project" value="TreeGrafter"/>
</dbReference>
<organism evidence="7 8">
    <name type="scientific">Arxiozyma heterogenica</name>
    <dbReference type="NCBI Taxonomy" id="278026"/>
    <lineage>
        <taxon>Eukaryota</taxon>
        <taxon>Fungi</taxon>
        <taxon>Dikarya</taxon>
        <taxon>Ascomycota</taxon>
        <taxon>Saccharomycotina</taxon>
        <taxon>Saccharomycetes</taxon>
        <taxon>Saccharomycetales</taxon>
        <taxon>Saccharomycetaceae</taxon>
        <taxon>Arxiozyma</taxon>
    </lineage>
</organism>
<evidence type="ECO:0000256" key="6">
    <source>
        <dbReference type="RuleBase" id="RU364010"/>
    </source>
</evidence>
<gene>
    <name evidence="7" type="ORF">RI543_004851</name>
</gene>
<name>A0AAN7WLG2_9SACH</name>
<comment type="caution">
    <text evidence="7">The sequence shown here is derived from an EMBL/GenBank/DDBJ whole genome shotgun (WGS) entry which is preliminary data.</text>
</comment>
<comment type="subunit">
    <text evidence="6">V-ATPase is a heteromultimeric enzyme composed of a peripheral catalytic V1 complex (components A to H) attached to an integral membrane V0 proton pore complex.</text>
</comment>
<dbReference type="Gene3D" id="3.30.70.100">
    <property type="match status" value="1"/>
</dbReference>
<evidence type="ECO:0000256" key="5">
    <source>
        <dbReference type="ARBA" id="ARBA00053565"/>
    </source>
</evidence>
<dbReference type="GO" id="GO:0046961">
    <property type="term" value="F:proton-transporting ATPase activity, rotational mechanism"/>
    <property type="evidence" value="ECO:0007669"/>
    <property type="project" value="InterPro"/>
</dbReference>
<evidence type="ECO:0000256" key="1">
    <source>
        <dbReference type="ARBA" id="ARBA00006138"/>
    </source>
</evidence>
<protein>
    <recommendedName>
        <fullName evidence="6">V-type proton ATPase subunit C</fullName>
    </recommendedName>
</protein>
<comment type="similarity">
    <text evidence="1 6">Belongs to the V-ATPase C subunit family.</text>
</comment>
<dbReference type="Gene3D" id="3.30.70.1180">
    <property type="entry name" value="Vacuolar atp synthase subunit c, domain 1"/>
    <property type="match status" value="1"/>
</dbReference>
<dbReference type="Gene3D" id="1.20.1460.10">
    <property type="entry name" value="subunit c (vma5p) of the yeast v-atpase, domain 2"/>
    <property type="match status" value="1"/>
</dbReference>
<evidence type="ECO:0000313" key="7">
    <source>
        <dbReference type="EMBL" id="KAK5773797.1"/>
    </source>
</evidence>
<evidence type="ECO:0000256" key="3">
    <source>
        <dbReference type="ARBA" id="ARBA00022781"/>
    </source>
</evidence>
<dbReference type="AlphaFoldDB" id="A0AAN7WLG2"/>
<dbReference type="EMBL" id="JAWIZZ010000064">
    <property type="protein sequence ID" value="KAK5773797.1"/>
    <property type="molecule type" value="Genomic_DNA"/>
</dbReference>
<comment type="function">
    <text evidence="5">Subunit of the V1 complex of vacuolar(H+)-ATPase (V-ATPase), a multisubunit enzyme composed of a peripheral complex (V1) that hydrolyzes ATP and a membrane integral complex (V0) that translocates protons. V-ATPase is responsible for acidifying and maintaining the pH of intracellular compartments. Subunit C is necessary for the assembly of the catalytic sector of the enzyme and is likely to have a specific function in its catalytic activity. Reversibly leaves the enzyme after glucose depletion, causing the catalytic subcomplex V1 to detach from the V0 section.</text>
</comment>
<dbReference type="InterPro" id="IPR004907">
    <property type="entry name" value="ATPase_V1-cplx_csu"/>
</dbReference>
<evidence type="ECO:0000256" key="4">
    <source>
        <dbReference type="ARBA" id="ARBA00023065"/>
    </source>
</evidence>
<keyword evidence="4 6" id="KW-0406">Ion transport</keyword>
<dbReference type="InterPro" id="IPR036132">
    <property type="entry name" value="Vac_ATP_synth_c_sf"/>
</dbReference>
<dbReference type="Pfam" id="PF03223">
    <property type="entry name" value="V-ATPase_C"/>
    <property type="match status" value="1"/>
</dbReference>
<evidence type="ECO:0000256" key="2">
    <source>
        <dbReference type="ARBA" id="ARBA00022448"/>
    </source>
</evidence>
<proteinExistence type="inferred from homology"/>
<evidence type="ECO:0000313" key="8">
    <source>
        <dbReference type="Proteomes" id="UP001306508"/>
    </source>
</evidence>
<dbReference type="CDD" id="cd14785">
    <property type="entry name" value="V-ATPase_C"/>
    <property type="match status" value="1"/>
</dbReference>
<sequence>MTTTLYTAKDFILLSLPLNSKPAHLANDDRLISAQLDTDTWLKESLIQGKAYVTNFEIPEFKIGSLDSLLVESEELSKIDGQIHTSINKIIDILSQFNEAGTNDYTTIPINNMPIPEYLENFQWQSRKFKLDKSIKELIQIISNESSQLDLDVRSTFADYNTAKSNLTAAERKQTGDLSVRSLHDIVKPKDFILNSEHLTTLLIAVPKSLQKSFESSYERLSANVVPGSASILSRDSEFLLYNVHLFKKNVPDFITNCREKKFIPRDFNYSEELIEQLKQEHDSAASLEQSLRIQLIRLAKTAYVDIFINWFHIKALRVFVESVLRYGLPPHFNSKIIAVPPKFLSKCKSELLDSFGYLGGNAFVKDKKGKIDKGDTSLHQYASLVDTEYEPFVIYTITL</sequence>
<keyword evidence="8" id="KW-1185">Reference proteome</keyword>
<accession>A0AAN7WLG2</accession>
<dbReference type="PANTHER" id="PTHR10137">
    <property type="entry name" value="V-TYPE PROTON ATPASE SUBUNIT C"/>
    <property type="match status" value="1"/>
</dbReference>
<comment type="function">
    <text evidence="6">Subunit of the V1 complex of vacuolar(H+)-ATPase (V-ATPase), a multisubunit enzyme composed of a peripheral complex (V1) that hydrolyzes ATP and a membrane integral complex (V0) that translocates protons. V-ATPase is responsible for acidifying and maintaining the pH of intracellular compartments and in some cell types, is targeted to the plasma membrane, where it is responsible for acidifying the extracellular environment. Subunit C is necessary for the assembly of the catalytic sector of the enzyme and is likely to have a specific function in its catalytic activity.</text>
</comment>